<evidence type="ECO:0000256" key="1">
    <source>
        <dbReference type="ARBA" id="ARBA00022741"/>
    </source>
</evidence>
<evidence type="ECO:0000313" key="6">
    <source>
        <dbReference type="Proteomes" id="UP000239731"/>
    </source>
</evidence>
<dbReference type="InterPro" id="IPR041095">
    <property type="entry name" value="EFG_II"/>
</dbReference>
<dbReference type="SUPFAM" id="SSF54980">
    <property type="entry name" value="EF-G C-terminal domain-like"/>
    <property type="match status" value="1"/>
</dbReference>
<dbReference type="Proteomes" id="UP000239731">
    <property type="component" value="Unassembled WGS sequence"/>
</dbReference>
<feature type="domain" description="Elongation Factor G" evidence="4">
    <location>
        <begin position="49"/>
        <end position="92"/>
    </location>
</feature>
<dbReference type="GO" id="GO:0032790">
    <property type="term" value="P:ribosome disassembly"/>
    <property type="evidence" value="ECO:0007669"/>
    <property type="project" value="TreeGrafter"/>
</dbReference>
<keyword evidence="3" id="KW-0342">GTP-binding</keyword>
<evidence type="ECO:0000259" key="4">
    <source>
        <dbReference type="Pfam" id="PF14492"/>
    </source>
</evidence>
<keyword evidence="5" id="KW-0251">Elongation factor</keyword>
<proteinExistence type="predicted"/>
<evidence type="ECO:0000256" key="2">
    <source>
        <dbReference type="ARBA" id="ARBA00022917"/>
    </source>
</evidence>
<feature type="non-terminal residue" evidence="5">
    <location>
        <position position="92"/>
    </location>
</feature>
<name>A0A2T0HI99_PSEFL</name>
<evidence type="ECO:0000313" key="5">
    <source>
        <dbReference type="EMBL" id="PRW82349.1"/>
    </source>
</evidence>
<accession>A0A2T0HI99</accession>
<dbReference type="GO" id="GO:0003746">
    <property type="term" value="F:translation elongation factor activity"/>
    <property type="evidence" value="ECO:0007669"/>
    <property type="project" value="UniProtKB-KW"/>
</dbReference>
<dbReference type="InterPro" id="IPR035647">
    <property type="entry name" value="EFG_III/V"/>
</dbReference>
<keyword evidence="1" id="KW-0547">Nucleotide-binding</keyword>
<dbReference type="AlphaFoldDB" id="A0A2T0HI99"/>
<protein>
    <submittedName>
        <fullName evidence="5">Elongation factor G</fullName>
    </submittedName>
</protein>
<dbReference type="SUPFAM" id="SSF50447">
    <property type="entry name" value="Translation proteins"/>
    <property type="match status" value="1"/>
</dbReference>
<dbReference type="GO" id="GO:0017111">
    <property type="term" value="F:ribonucleoside triphosphate phosphatase activity"/>
    <property type="evidence" value="ECO:0007669"/>
    <property type="project" value="UniProtKB-ARBA"/>
</dbReference>
<gene>
    <name evidence="5" type="primary">fusA</name>
    <name evidence="5" type="ORF">C7A10_32400</name>
</gene>
<sequence length="92" mass="10059">MYIVKGKKNIEVKEISCGDIGAVSKLNNTRTGDTLCAPGTFVQLEGIEFAEPCYSRAISPKVKGNEEKISAGLTRLKDEDPYFSVTNNTETK</sequence>
<dbReference type="PANTHER" id="PTHR43261:SF6">
    <property type="entry name" value="ELONGATION FACTOR G-LIKE PROTEIN"/>
    <property type="match status" value="1"/>
</dbReference>
<dbReference type="PANTHER" id="PTHR43261">
    <property type="entry name" value="TRANSLATION ELONGATION FACTOR G-RELATED"/>
    <property type="match status" value="1"/>
</dbReference>
<dbReference type="GO" id="GO:0005525">
    <property type="term" value="F:GTP binding"/>
    <property type="evidence" value="ECO:0007669"/>
    <property type="project" value="UniProtKB-KW"/>
</dbReference>
<dbReference type="Pfam" id="PF14492">
    <property type="entry name" value="EFG_III"/>
    <property type="match status" value="1"/>
</dbReference>
<dbReference type="Gene3D" id="3.30.70.870">
    <property type="entry name" value="Elongation Factor G (Translational Gtpase), domain 3"/>
    <property type="match status" value="1"/>
</dbReference>
<organism evidence="5 6">
    <name type="scientific">Pseudomonas fluorescens</name>
    <dbReference type="NCBI Taxonomy" id="294"/>
    <lineage>
        <taxon>Bacteria</taxon>
        <taxon>Pseudomonadati</taxon>
        <taxon>Pseudomonadota</taxon>
        <taxon>Gammaproteobacteria</taxon>
        <taxon>Pseudomonadales</taxon>
        <taxon>Pseudomonadaceae</taxon>
        <taxon>Pseudomonas</taxon>
    </lineage>
</organism>
<dbReference type="InterPro" id="IPR009000">
    <property type="entry name" value="Transl_B-barrel_sf"/>
</dbReference>
<comment type="caution">
    <text evidence="5">The sequence shown here is derived from an EMBL/GenBank/DDBJ whole genome shotgun (WGS) entry which is preliminary data.</text>
</comment>
<reference evidence="5 6" key="1">
    <citation type="submission" date="2018-03" db="EMBL/GenBank/DDBJ databases">
        <title>Blue discolouration in mozzarella cheese caused by Pseudomonas fluorescens.</title>
        <authorList>
            <person name="Chiesa F."/>
            <person name="Dalmasso A."/>
            <person name="Lomonaco S."/>
        </authorList>
    </citation>
    <scope>NUCLEOTIDE SEQUENCE [LARGE SCALE GENOMIC DNA]</scope>
    <source>
        <strain evidence="5 6">11293</strain>
    </source>
</reference>
<dbReference type="EMBL" id="PVUH01000178">
    <property type="protein sequence ID" value="PRW82349.1"/>
    <property type="molecule type" value="Genomic_DNA"/>
</dbReference>
<dbReference type="Gene3D" id="2.40.30.10">
    <property type="entry name" value="Translation factors"/>
    <property type="match status" value="1"/>
</dbReference>
<keyword evidence="2" id="KW-0648">Protein biosynthesis</keyword>
<evidence type="ECO:0000256" key="3">
    <source>
        <dbReference type="ARBA" id="ARBA00023134"/>
    </source>
</evidence>